<comment type="caution">
    <text evidence="1">The sequence shown here is derived from an EMBL/GenBank/DDBJ whole genome shotgun (WGS) entry which is preliminary data.</text>
</comment>
<gene>
    <name evidence="1" type="ORF">OIU74_003375</name>
</gene>
<sequence>MQDNVILALQLRGRANGVAIVVKNAKVARNIATFSNTLDGPGNFLLISCEERRETKGKVSVVLEMFLGQGEERFVPVFLVIGIQDQWKKREAVSVMGQMVEEVVETFLGPWY</sequence>
<keyword evidence="2" id="KW-1185">Reference proteome</keyword>
<evidence type="ECO:0000313" key="2">
    <source>
        <dbReference type="Proteomes" id="UP001151752"/>
    </source>
</evidence>
<accession>A0A9Q0ZL30</accession>
<dbReference type="EMBL" id="JAPFFM010000010">
    <property type="protein sequence ID" value="KAJ6738403.1"/>
    <property type="molecule type" value="Genomic_DNA"/>
</dbReference>
<reference evidence="1" key="2">
    <citation type="journal article" date="2023" name="Int. J. Mol. Sci.">
        <title>De Novo Assembly and Annotation of 11 Diverse Shrub Willow (Salix) Genomes Reveals Novel Gene Organization in Sex-Linked Regions.</title>
        <authorList>
            <person name="Hyden B."/>
            <person name="Feng K."/>
            <person name="Yates T.B."/>
            <person name="Jawdy S."/>
            <person name="Cereghino C."/>
            <person name="Smart L.B."/>
            <person name="Muchero W."/>
        </authorList>
    </citation>
    <scope>NUCLEOTIDE SEQUENCE</scope>
    <source>
        <tissue evidence="1">Shoot tip</tissue>
    </source>
</reference>
<protein>
    <submittedName>
        <fullName evidence="1">Uncharacterized protein</fullName>
    </submittedName>
</protein>
<organism evidence="1 2">
    <name type="scientific">Salix koriyanagi</name>
    <dbReference type="NCBI Taxonomy" id="2511006"/>
    <lineage>
        <taxon>Eukaryota</taxon>
        <taxon>Viridiplantae</taxon>
        <taxon>Streptophyta</taxon>
        <taxon>Embryophyta</taxon>
        <taxon>Tracheophyta</taxon>
        <taxon>Spermatophyta</taxon>
        <taxon>Magnoliopsida</taxon>
        <taxon>eudicotyledons</taxon>
        <taxon>Gunneridae</taxon>
        <taxon>Pentapetalae</taxon>
        <taxon>rosids</taxon>
        <taxon>fabids</taxon>
        <taxon>Malpighiales</taxon>
        <taxon>Salicaceae</taxon>
        <taxon>Saliceae</taxon>
        <taxon>Salix</taxon>
    </lineage>
</organism>
<dbReference type="AlphaFoldDB" id="A0A9Q0ZL30"/>
<name>A0A9Q0ZL30_9ROSI</name>
<dbReference type="Proteomes" id="UP001151752">
    <property type="component" value="Chromosome 4"/>
</dbReference>
<reference evidence="1" key="1">
    <citation type="submission" date="2022-11" db="EMBL/GenBank/DDBJ databases">
        <authorList>
            <person name="Hyden B.L."/>
            <person name="Feng K."/>
            <person name="Yates T."/>
            <person name="Jawdy S."/>
            <person name="Smart L.B."/>
            <person name="Muchero W."/>
        </authorList>
    </citation>
    <scope>NUCLEOTIDE SEQUENCE</scope>
    <source>
        <tissue evidence="1">Shoot tip</tissue>
    </source>
</reference>
<evidence type="ECO:0000313" key="1">
    <source>
        <dbReference type="EMBL" id="KAJ6738403.1"/>
    </source>
</evidence>
<proteinExistence type="predicted"/>